<evidence type="ECO:0000313" key="2">
    <source>
        <dbReference type="EMBL" id="CAD1833673.1"/>
    </source>
</evidence>
<dbReference type="AlphaFoldDB" id="A0A6V7PSI5"/>
<evidence type="ECO:0008006" key="3">
    <source>
        <dbReference type="Google" id="ProtNLM"/>
    </source>
</evidence>
<feature type="compositionally biased region" description="Pro residues" evidence="1">
    <location>
        <begin position="199"/>
        <end position="209"/>
    </location>
</feature>
<dbReference type="EMBL" id="LR862151">
    <property type="protein sequence ID" value="CAD1833673.1"/>
    <property type="molecule type" value="Genomic_DNA"/>
</dbReference>
<evidence type="ECO:0000256" key="1">
    <source>
        <dbReference type="SAM" id="MobiDB-lite"/>
    </source>
</evidence>
<organism evidence="2">
    <name type="scientific">Ananas comosus var. bracteatus</name>
    <name type="common">red pineapple</name>
    <dbReference type="NCBI Taxonomy" id="296719"/>
    <lineage>
        <taxon>Eukaryota</taxon>
        <taxon>Viridiplantae</taxon>
        <taxon>Streptophyta</taxon>
        <taxon>Embryophyta</taxon>
        <taxon>Tracheophyta</taxon>
        <taxon>Spermatophyta</taxon>
        <taxon>Magnoliopsida</taxon>
        <taxon>Liliopsida</taxon>
        <taxon>Poales</taxon>
        <taxon>Bromeliaceae</taxon>
        <taxon>Bromelioideae</taxon>
        <taxon>Ananas</taxon>
    </lineage>
</organism>
<accession>A0A6V7PSI5</accession>
<feature type="region of interest" description="Disordered" evidence="1">
    <location>
        <begin position="194"/>
        <end position="267"/>
    </location>
</feature>
<gene>
    <name evidence="2" type="ORF">CB5_LOCUS16884</name>
</gene>
<protein>
    <recommendedName>
        <fullName evidence="3">DUF4283 domain-containing protein</fullName>
    </recommendedName>
</protein>
<sequence length="267" mass="29481">MVPNRLKGDVEVGATDIALIDCGVGDVLTAKLDKNSLANEPKLIGKKGVSKNLQKNGNDLDGCVDVGLDKKQPPQRLCASMELRQNAVPVEIVDAANIGHSPQLSIANALADRFGGYPTNFMVAKYREHSFAIFLPQWVPAETLVWRQTITLEGFWLRCYPWGPYRGIPHNLSVIFGDDCFSILVHIDYWERESDDGNPPLPPPPPPPTGESAKRDDRNEGVQNGALEGHQIRGGDEELGEANSDKEPRRTKISANYPRQMRFSEGL</sequence>
<name>A0A6V7PSI5_ANACO</name>
<proteinExistence type="predicted"/>
<reference evidence="2" key="1">
    <citation type="submission" date="2020-07" db="EMBL/GenBank/DDBJ databases">
        <authorList>
            <person name="Lin J."/>
        </authorList>
    </citation>
    <scope>NUCLEOTIDE SEQUENCE</scope>
</reference>